<feature type="region of interest" description="Disordered" evidence="1">
    <location>
        <begin position="367"/>
        <end position="412"/>
    </location>
</feature>
<protein>
    <submittedName>
        <fullName evidence="2">Uncharacterized protein</fullName>
    </submittedName>
</protein>
<name>A0A1E3IBK1_9TREE</name>
<dbReference type="RefSeq" id="XP_019028553.1">
    <property type="nucleotide sequence ID" value="XM_019179412.1"/>
</dbReference>
<evidence type="ECO:0000256" key="1">
    <source>
        <dbReference type="SAM" id="MobiDB-lite"/>
    </source>
</evidence>
<dbReference type="EMBL" id="AWGH01000034">
    <property type="protein sequence ID" value="ODN85848.1"/>
    <property type="molecule type" value="Genomic_DNA"/>
</dbReference>
<reference evidence="2 3" key="1">
    <citation type="submission" date="2016-06" db="EMBL/GenBank/DDBJ databases">
        <title>Evolution of pathogenesis and genome organization in the Tremellales.</title>
        <authorList>
            <person name="Cuomo C."/>
            <person name="Litvintseva A."/>
            <person name="Heitman J."/>
            <person name="Chen Y."/>
            <person name="Sun S."/>
            <person name="Springer D."/>
            <person name="Dromer F."/>
            <person name="Young S."/>
            <person name="Zeng Q."/>
            <person name="Chapman S."/>
            <person name="Gujja S."/>
            <person name="Saif S."/>
            <person name="Birren B."/>
        </authorList>
    </citation>
    <scope>NUCLEOTIDE SEQUENCE [LARGE SCALE GENOMIC DNA]</scope>
    <source>
        <strain evidence="2 3">CBS 7118</strain>
    </source>
</reference>
<organism evidence="2 3">
    <name type="scientific">Cryptococcus wingfieldii CBS 7118</name>
    <dbReference type="NCBI Taxonomy" id="1295528"/>
    <lineage>
        <taxon>Eukaryota</taxon>
        <taxon>Fungi</taxon>
        <taxon>Dikarya</taxon>
        <taxon>Basidiomycota</taxon>
        <taxon>Agaricomycotina</taxon>
        <taxon>Tremellomycetes</taxon>
        <taxon>Tremellales</taxon>
        <taxon>Cryptococcaceae</taxon>
        <taxon>Cryptococcus</taxon>
    </lineage>
</organism>
<sequence>MSLGLISGGYPLHIELMEDVGGPAIGEGKLRDLPLQDRLFETSTIKFMRCALHRDIEPRHILRRADGRFALIDFDSSRSVKDGLKGDRELASKGRPVAAMLGLKDRAARKAESLAGMGVLRIAHQPVRNSPAPLRLVLPVAKERGSVGHVGTLVVKEQKWRSSVWVNTHSDVDSTLISMEKTIPMEGKARARLRRHLPPLRYIHENAVLPPNVIHHVLSQRISRKEANASQPRRPSLSSTLISFDGSRQGFSDAIIAPIISAPGSILPCPLDTTPYDVAIQFNESNPFVGQFPYHYLVYTPIIQRQRGPGVPTNATTFVYRWHAESIVVQQHSHLVCSEEECPSSPIRVFACSTLAHQVPWFIVDREPESDDESQEELEFLSSSERSDDKFPVYESSSSPLRGESSSSAQRNSEIGFGSQEWKLWGEKRKSQSGSHATFAYTISQAQECYTLIIAAQNESILHPSMRIDSCQTTCFSADGMGGHQIRVHVACCTTSAPALALPVSAHRTWQISESSRHTHPPQAPRATRTSSIVPARLAQTTPAKKSMICKSLEKAVSEVGDGDGLE</sequence>
<evidence type="ECO:0000313" key="2">
    <source>
        <dbReference type="EMBL" id="ODN85848.1"/>
    </source>
</evidence>
<feature type="region of interest" description="Disordered" evidence="1">
    <location>
        <begin position="512"/>
        <end position="533"/>
    </location>
</feature>
<accession>A0A1E3IBK1</accession>
<feature type="compositionally biased region" description="Low complexity" evidence="1">
    <location>
        <begin position="396"/>
        <end position="408"/>
    </location>
</feature>
<proteinExistence type="predicted"/>
<keyword evidence="3" id="KW-1185">Reference proteome</keyword>
<comment type="caution">
    <text evidence="2">The sequence shown here is derived from an EMBL/GenBank/DDBJ whole genome shotgun (WGS) entry which is preliminary data.</text>
</comment>
<dbReference type="GeneID" id="30196621"/>
<dbReference type="AlphaFoldDB" id="A0A1E3IBK1"/>
<dbReference type="OrthoDB" id="2596802at2759"/>
<gene>
    <name evidence="2" type="ORF">L198_07410</name>
</gene>
<dbReference type="Proteomes" id="UP000094819">
    <property type="component" value="Unassembled WGS sequence"/>
</dbReference>
<feature type="compositionally biased region" description="Acidic residues" evidence="1">
    <location>
        <begin position="368"/>
        <end position="379"/>
    </location>
</feature>
<evidence type="ECO:0000313" key="3">
    <source>
        <dbReference type="Proteomes" id="UP000094819"/>
    </source>
</evidence>